<accession>A0A0C1GKE8</accession>
<comment type="caution">
    <text evidence="1">The sequence shown here is derived from an EMBL/GenBank/DDBJ whole genome shotgun (WGS) entry which is preliminary data.</text>
</comment>
<protein>
    <submittedName>
        <fullName evidence="1">Uncharacterized protein</fullName>
    </submittedName>
</protein>
<reference evidence="1 2" key="1">
    <citation type="submission" date="2014-12" db="EMBL/GenBank/DDBJ databases">
        <title>Genome sequence of Morococcus cerebrosus.</title>
        <authorList>
            <person name="Shin S.-K."/>
            <person name="Yi H."/>
        </authorList>
    </citation>
    <scope>NUCLEOTIDE SEQUENCE [LARGE SCALE GENOMIC DNA]</scope>
    <source>
        <strain evidence="1 2">CIP 81.93</strain>
    </source>
</reference>
<organism evidence="1 2">
    <name type="scientific">Morococcus cerebrosus</name>
    <dbReference type="NCBI Taxonomy" id="1056807"/>
    <lineage>
        <taxon>Bacteria</taxon>
        <taxon>Pseudomonadati</taxon>
        <taxon>Pseudomonadota</taxon>
        <taxon>Betaproteobacteria</taxon>
        <taxon>Neisseriales</taxon>
        <taxon>Neisseriaceae</taxon>
        <taxon>Morococcus</taxon>
    </lineage>
</organism>
<name>A0A0C1GKE8_9NEIS</name>
<gene>
    <name evidence="1" type="ORF">MCC93_16480</name>
</gene>
<dbReference type="Proteomes" id="UP000031390">
    <property type="component" value="Unassembled WGS sequence"/>
</dbReference>
<evidence type="ECO:0000313" key="2">
    <source>
        <dbReference type="Proteomes" id="UP000031390"/>
    </source>
</evidence>
<dbReference type="EMBL" id="JUFZ01000075">
    <property type="protein sequence ID" value="KIC06965.1"/>
    <property type="molecule type" value="Genomic_DNA"/>
</dbReference>
<dbReference type="AlphaFoldDB" id="A0A0C1GKE8"/>
<sequence>MLQYQINLASISKGRLKTQISGFQTTFTRQTHIIKLFIKQPHDR</sequence>
<proteinExistence type="predicted"/>
<evidence type="ECO:0000313" key="1">
    <source>
        <dbReference type="EMBL" id="KIC06965.1"/>
    </source>
</evidence>